<accession>A0A0X8P3L2</accession>
<protein>
    <submittedName>
        <fullName evidence="3">Uncharacterized protein</fullName>
    </submittedName>
</protein>
<proteinExistence type="predicted"/>
<evidence type="ECO:0000256" key="2">
    <source>
        <dbReference type="SAM" id="SignalP"/>
    </source>
</evidence>
<gene>
    <name evidence="3" type="ORF">AL504_26480</name>
</gene>
<feature type="region of interest" description="Disordered" evidence="1">
    <location>
        <begin position="26"/>
        <end position="59"/>
    </location>
</feature>
<dbReference type="AlphaFoldDB" id="A0A0X8P3L2"/>
<evidence type="ECO:0000313" key="3">
    <source>
        <dbReference type="EMBL" id="AMG39253.1"/>
    </source>
</evidence>
<dbReference type="Proteomes" id="UP000060602">
    <property type="component" value="Chromosome"/>
</dbReference>
<dbReference type="EMBL" id="CP014060">
    <property type="protein sequence ID" value="AMG39253.1"/>
    <property type="molecule type" value="Genomic_DNA"/>
</dbReference>
<feature type="compositionally biased region" description="Low complexity" evidence="1">
    <location>
        <begin position="26"/>
        <end position="55"/>
    </location>
</feature>
<evidence type="ECO:0000256" key="1">
    <source>
        <dbReference type="SAM" id="MobiDB-lite"/>
    </source>
</evidence>
<keyword evidence="2" id="KW-0732">Signal</keyword>
<feature type="signal peptide" evidence="2">
    <location>
        <begin position="1"/>
        <end position="21"/>
    </location>
</feature>
<name>A0A0X8P3L2_ALCXX</name>
<feature type="chain" id="PRO_5007069259" evidence="2">
    <location>
        <begin position="22"/>
        <end position="239"/>
    </location>
</feature>
<feature type="region of interest" description="Disordered" evidence="1">
    <location>
        <begin position="174"/>
        <end position="194"/>
    </location>
</feature>
<dbReference type="RefSeq" id="WP_061073705.1">
    <property type="nucleotide sequence ID" value="NZ_CP014060.2"/>
</dbReference>
<organism evidence="3 4">
    <name type="scientific">Alcaligenes xylosoxydans xylosoxydans</name>
    <name type="common">Achromobacter xylosoxidans</name>
    <dbReference type="NCBI Taxonomy" id="85698"/>
    <lineage>
        <taxon>Bacteria</taxon>
        <taxon>Pseudomonadati</taxon>
        <taxon>Pseudomonadota</taxon>
        <taxon>Betaproteobacteria</taxon>
        <taxon>Burkholderiales</taxon>
        <taxon>Alcaligenaceae</taxon>
        <taxon>Achromobacter</taxon>
    </lineage>
</organism>
<feature type="compositionally biased region" description="Low complexity" evidence="1">
    <location>
        <begin position="176"/>
        <end position="194"/>
    </location>
</feature>
<evidence type="ECO:0000313" key="4">
    <source>
        <dbReference type="Proteomes" id="UP000060602"/>
    </source>
</evidence>
<sequence length="239" mass="24683">MKTLALALSLSLSLVAFSAGAQTSSSAASTSASSGSTNAGNNQGITLNSNNSGSSTLRTAPPIGSQSFYGSFSSDSCMVSAGGGGSVVGFGMNVAFPVEDQKCSLRRNFERTMQAAASTKDPDRSRRLETAAVDILCQTDDRTKAALTAQGLCTNPSLTTADHRFENPSQNVAQTAPVAPSQAQYAPAQPQSPTAQYMAPAPVAQAYPVMSGQNAMVNAPALRNPRMDRQGLTDFYSPG</sequence>
<reference evidence="4" key="1">
    <citation type="submission" date="2015-12" db="EMBL/GenBank/DDBJ databases">
        <title>FDA dAtabase for Regulatory Grade micrObial Sequences (FDA-ARGOS): Supporting development and validation of Infectious Disease Dx tests.</title>
        <authorList>
            <person name="Case J."/>
            <person name="Tallon L."/>
            <person name="Sadzewicz L."/>
            <person name="Sengamalay N."/>
            <person name="Ott S."/>
            <person name="Godinez A."/>
            <person name="Nagaraj S."/>
            <person name="Nadendla S."/>
            <person name="Sichtig H."/>
        </authorList>
    </citation>
    <scope>NUCLEOTIDE SEQUENCE [LARGE SCALE GENOMIC DNA]</scope>
    <source>
        <strain evidence="4">FDAARGOS_147</strain>
    </source>
</reference>